<feature type="compositionally biased region" description="Low complexity" evidence="7">
    <location>
        <begin position="199"/>
        <end position="225"/>
    </location>
</feature>
<dbReference type="AlphaFoldDB" id="R8BNT6"/>
<evidence type="ECO:0000256" key="1">
    <source>
        <dbReference type="ARBA" id="ARBA00001973"/>
    </source>
</evidence>
<evidence type="ECO:0000256" key="7">
    <source>
        <dbReference type="SAM" id="MobiDB-lite"/>
    </source>
</evidence>
<keyword evidence="10" id="KW-1185">Reference proteome</keyword>
<evidence type="ECO:0000256" key="5">
    <source>
        <dbReference type="ARBA" id="ARBA00023180"/>
    </source>
</evidence>
<dbReference type="InterPro" id="IPR004302">
    <property type="entry name" value="Cellulose/chitin-bd_N"/>
</dbReference>
<protein>
    <submittedName>
        <fullName evidence="9">Putative chitin binding protein</fullName>
    </submittedName>
</protein>
<feature type="domain" description="Chitin-binding type-4" evidence="8">
    <location>
        <begin position="17"/>
        <end position="167"/>
    </location>
</feature>
<dbReference type="GeneID" id="19323873"/>
<dbReference type="GO" id="GO:0046872">
    <property type="term" value="F:metal ion binding"/>
    <property type="evidence" value="ECO:0007669"/>
    <property type="project" value="UniProtKB-KW"/>
</dbReference>
<evidence type="ECO:0000259" key="8">
    <source>
        <dbReference type="Pfam" id="PF03067"/>
    </source>
</evidence>
<evidence type="ECO:0000256" key="6">
    <source>
        <dbReference type="ARBA" id="ARBA00034311"/>
    </source>
</evidence>
<dbReference type="RefSeq" id="XP_007914347.1">
    <property type="nucleotide sequence ID" value="XM_007916156.1"/>
</dbReference>
<evidence type="ECO:0000256" key="3">
    <source>
        <dbReference type="ARBA" id="ARBA00023008"/>
    </source>
</evidence>
<dbReference type="InterPro" id="IPR052282">
    <property type="entry name" value="Starch-active_LPMO"/>
</dbReference>
<dbReference type="OrthoDB" id="120613at2759"/>
<dbReference type="EMBL" id="KB933059">
    <property type="protein sequence ID" value="EOO00989.1"/>
    <property type="molecule type" value="Genomic_DNA"/>
</dbReference>
<evidence type="ECO:0000313" key="9">
    <source>
        <dbReference type="EMBL" id="EOO00989.1"/>
    </source>
</evidence>
<gene>
    <name evidence="9" type="ORF">UCRPA7_3517</name>
</gene>
<accession>R8BNT6</accession>
<organism evidence="9 10">
    <name type="scientific">Phaeoacremonium minimum (strain UCR-PA7)</name>
    <name type="common">Esca disease fungus</name>
    <name type="synonym">Togninia minima</name>
    <dbReference type="NCBI Taxonomy" id="1286976"/>
    <lineage>
        <taxon>Eukaryota</taxon>
        <taxon>Fungi</taxon>
        <taxon>Dikarya</taxon>
        <taxon>Ascomycota</taxon>
        <taxon>Pezizomycotina</taxon>
        <taxon>Sordariomycetes</taxon>
        <taxon>Sordariomycetidae</taxon>
        <taxon>Togniniales</taxon>
        <taxon>Togniniaceae</taxon>
        <taxon>Phaeoacremonium</taxon>
    </lineage>
</organism>
<keyword evidence="5" id="KW-0325">Glycoprotein</keyword>
<dbReference type="PANTHER" id="PTHR36575">
    <property type="entry name" value="BINDING PROTEIN, PUTATIVE (AFU_ORTHOLOGUE AFUA_1G14430)-RELATED"/>
    <property type="match status" value="1"/>
</dbReference>
<feature type="region of interest" description="Disordered" evidence="7">
    <location>
        <begin position="199"/>
        <end position="296"/>
    </location>
</feature>
<dbReference type="HOGENOM" id="CLU_053021_1_1_1"/>
<proteinExistence type="inferred from homology"/>
<dbReference type="KEGG" id="tmn:UCRPA7_3517"/>
<reference evidence="10" key="1">
    <citation type="journal article" date="2013" name="Genome Announc.">
        <title>Draft genome sequence of the ascomycete Phaeoacremonium aleophilum strain UCR-PA7, a causal agent of the esca disease complex in grapevines.</title>
        <authorList>
            <person name="Blanco-Ulate B."/>
            <person name="Rolshausen P."/>
            <person name="Cantu D."/>
        </authorList>
    </citation>
    <scope>NUCLEOTIDE SEQUENCE [LARGE SCALE GENOMIC DNA]</scope>
    <source>
        <strain evidence="10">UCR-PA7</strain>
    </source>
</reference>
<dbReference type="Gene3D" id="2.70.50.70">
    <property type="match status" value="1"/>
</dbReference>
<keyword evidence="2" id="KW-0479">Metal-binding</keyword>
<evidence type="ECO:0000313" key="10">
    <source>
        <dbReference type="Proteomes" id="UP000014074"/>
    </source>
</evidence>
<evidence type="ECO:0000256" key="2">
    <source>
        <dbReference type="ARBA" id="ARBA00022723"/>
    </source>
</evidence>
<feature type="compositionally biased region" description="Acidic residues" evidence="7">
    <location>
        <begin position="228"/>
        <end position="296"/>
    </location>
</feature>
<keyword evidence="3" id="KW-0186">Copper</keyword>
<feature type="region of interest" description="Disordered" evidence="7">
    <location>
        <begin position="171"/>
        <end position="190"/>
    </location>
</feature>
<comment type="cofactor">
    <cofactor evidence="1">
        <name>Cu(2+)</name>
        <dbReference type="ChEBI" id="CHEBI:29036"/>
    </cofactor>
</comment>
<evidence type="ECO:0000256" key="4">
    <source>
        <dbReference type="ARBA" id="ARBA00023157"/>
    </source>
</evidence>
<name>R8BNT6_PHAM7</name>
<dbReference type="Pfam" id="PF03067">
    <property type="entry name" value="LPMO_10"/>
    <property type="match status" value="1"/>
</dbReference>
<comment type="similarity">
    <text evidence="6">Belongs to the polysaccharide monooxygenase AA13 family.</text>
</comment>
<dbReference type="Proteomes" id="UP000014074">
    <property type="component" value="Unassembled WGS sequence"/>
</dbReference>
<dbReference type="eggNOG" id="ENOG502QQKA">
    <property type="taxonomic scope" value="Eukaryota"/>
</dbReference>
<dbReference type="PANTHER" id="PTHR36575:SF2">
    <property type="entry name" value="CHITIN-BINDING TYPE-4 DOMAIN-CONTAINING PROTEIN-RELATED"/>
    <property type="match status" value="1"/>
</dbReference>
<keyword evidence="4" id="KW-1015">Disulfide bond</keyword>
<sequence length="296" mass="30721">MVTSPTPRALGLNFKDACGEQLFNNQNADPYGNIQALAQLIKADDFNATACNLAFCKGYQFSDANAADIQQFTAGQTLPMKIEIRAPHTGVANVSIVDAATGAMIGSPLISFTNYASTATGVAANNTEFSVTLPDVSSQCATTGACVLQWWWDSREVGQTYMNCIDFTMGSGSGSSPTTSSSPSSVPATSVAPTTLATVVTTPSAGPTTLATVTTSSAPATSTAPVDDTGDDECDATEPEDPEEGDDGEGDDDECDATEPEDPEEGDDGDDECDAADPEEPEDPTTCEEEVVFVDE</sequence>
<feature type="compositionally biased region" description="Low complexity" evidence="7">
    <location>
        <begin position="174"/>
        <end position="190"/>
    </location>
</feature>